<dbReference type="OrthoDB" id="8781114at2"/>
<organism evidence="1 2">
    <name type="scientific">Elusimicrobium minutum (strain Pei191)</name>
    <dbReference type="NCBI Taxonomy" id="445932"/>
    <lineage>
        <taxon>Bacteria</taxon>
        <taxon>Pseudomonadati</taxon>
        <taxon>Elusimicrobiota</taxon>
        <taxon>Elusimicrobia</taxon>
        <taxon>Elusimicrobiales</taxon>
        <taxon>Elusimicrobiaceae</taxon>
        <taxon>Elusimicrobium</taxon>
    </lineage>
</organism>
<sequence>MDKQILDVCCGGKMFYCDKDDCRVLFCDKRYEPVRKMSNGGYFGVMPDKIHDFRNMDFKDDSFSLVIFDPPHLFCGKKSFMYTKYGTLEHFGKWKKDLAKGFSECFRVLKPAGTLIFKWCDADISLKEVLSLTPEKPVITHTAKSNSGFKNTYFCVFFKEAK</sequence>
<dbReference type="RefSeq" id="WP_012415135.1">
    <property type="nucleotide sequence ID" value="NC_010644.1"/>
</dbReference>
<keyword evidence="1" id="KW-0489">Methyltransferase</keyword>
<dbReference type="AlphaFoldDB" id="B2KDC4"/>
<dbReference type="InterPro" id="IPR029063">
    <property type="entry name" value="SAM-dependent_MTases_sf"/>
</dbReference>
<name>B2KDC4_ELUMP</name>
<dbReference type="Proteomes" id="UP000001029">
    <property type="component" value="Chromosome"/>
</dbReference>
<dbReference type="EMBL" id="CP001055">
    <property type="protein sequence ID" value="ACC98520.1"/>
    <property type="molecule type" value="Genomic_DNA"/>
</dbReference>
<dbReference type="STRING" id="445932.Emin_0967"/>
<dbReference type="KEGG" id="emi:Emin_0967"/>
<dbReference type="GO" id="GO:0008168">
    <property type="term" value="F:methyltransferase activity"/>
    <property type="evidence" value="ECO:0007669"/>
    <property type="project" value="UniProtKB-KW"/>
</dbReference>
<keyword evidence="1" id="KW-0808">Transferase</keyword>
<gene>
    <name evidence="1" type="ordered locus">Emin_0967</name>
</gene>
<keyword evidence="2" id="KW-1185">Reference proteome</keyword>
<protein>
    <submittedName>
        <fullName evidence="1">Methyltransferase, putative</fullName>
    </submittedName>
</protein>
<proteinExistence type="predicted"/>
<dbReference type="REBASE" id="18141">
    <property type="entry name" value="M.EmiORF967P"/>
</dbReference>
<dbReference type="Gene3D" id="3.40.50.150">
    <property type="entry name" value="Vaccinia Virus protein VP39"/>
    <property type="match status" value="1"/>
</dbReference>
<reference evidence="1 2" key="1">
    <citation type="journal article" date="2009" name="Appl. Environ. Microbiol.">
        <title>Genomic analysis of 'Elusimicrobium minutum,' the first cultivated representative of the phylum 'Elusimicrobia' (formerly termite group 1).</title>
        <authorList>
            <person name="Herlemann D.P.R."/>
            <person name="Geissinger O."/>
            <person name="Ikeda-Ohtsubo W."/>
            <person name="Kunin V."/>
            <person name="Sun H."/>
            <person name="Lapidus A."/>
            <person name="Hugenholtz P."/>
            <person name="Brune A."/>
        </authorList>
    </citation>
    <scope>NUCLEOTIDE SEQUENCE [LARGE SCALE GENOMIC DNA]</scope>
    <source>
        <strain evidence="1 2">Pei191</strain>
    </source>
</reference>
<dbReference type="GO" id="GO:0032259">
    <property type="term" value="P:methylation"/>
    <property type="evidence" value="ECO:0007669"/>
    <property type="project" value="UniProtKB-KW"/>
</dbReference>
<accession>B2KDC4</accession>
<evidence type="ECO:0000313" key="1">
    <source>
        <dbReference type="EMBL" id="ACC98520.1"/>
    </source>
</evidence>
<dbReference type="HOGENOM" id="CLU_114151_0_0_0"/>
<dbReference type="SUPFAM" id="SSF53335">
    <property type="entry name" value="S-adenosyl-L-methionine-dependent methyltransferases"/>
    <property type="match status" value="1"/>
</dbReference>
<evidence type="ECO:0000313" key="2">
    <source>
        <dbReference type="Proteomes" id="UP000001029"/>
    </source>
</evidence>